<evidence type="ECO:0000256" key="2">
    <source>
        <dbReference type="SAM" id="SignalP"/>
    </source>
</evidence>
<feature type="chain" id="PRO_5036205795" evidence="2">
    <location>
        <begin position="21"/>
        <end position="361"/>
    </location>
</feature>
<evidence type="ECO:0000313" key="4">
    <source>
        <dbReference type="EMBL" id="KAF4739404.1"/>
    </source>
</evidence>
<reference evidence="5 6" key="1">
    <citation type="submission" date="2020-04" db="EMBL/GenBank/DDBJ databases">
        <title>Perkinsus olseni comparative genomics.</title>
        <authorList>
            <person name="Bogema D.R."/>
        </authorList>
    </citation>
    <scope>NUCLEOTIDE SEQUENCE [LARGE SCALE GENOMIC DNA]</scope>
    <source>
        <strain evidence="3">00978-12</strain>
        <strain evidence="4">ATCC PRA-205</strain>
    </source>
</reference>
<proteinExistence type="predicted"/>
<feature type="compositionally biased region" description="Polar residues" evidence="1">
    <location>
        <begin position="308"/>
        <end position="330"/>
    </location>
</feature>
<gene>
    <name evidence="3" type="ORF">FOZ60_013985</name>
    <name evidence="4" type="ORF">FOZ62_013078</name>
</gene>
<dbReference type="Proteomes" id="UP000541610">
    <property type="component" value="Unassembled WGS sequence"/>
</dbReference>
<feature type="compositionally biased region" description="Low complexity" evidence="1">
    <location>
        <begin position="334"/>
        <end position="361"/>
    </location>
</feature>
<dbReference type="EMBL" id="JABANM010010416">
    <property type="protein sequence ID" value="KAF4739404.1"/>
    <property type="molecule type" value="Genomic_DNA"/>
</dbReference>
<feature type="compositionally biased region" description="Low complexity" evidence="1">
    <location>
        <begin position="272"/>
        <end position="286"/>
    </location>
</feature>
<keyword evidence="2" id="KW-0732">Signal</keyword>
<evidence type="ECO:0000256" key="1">
    <source>
        <dbReference type="SAM" id="MobiDB-lite"/>
    </source>
</evidence>
<evidence type="ECO:0000313" key="5">
    <source>
        <dbReference type="Proteomes" id="UP000541610"/>
    </source>
</evidence>
<comment type="caution">
    <text evidence="4">The sequence shown here is derived from an EMBL/GenBank/DDBJ whole genome shotgun (WGS) entry which is preliminary data.</text>
</comment>
<sequence>MRTAITLLIHILLLPDDVTAKAMAKMKEAMQRISTETSKEGLPERRRLSSDPIRQIACGVEGSKKGTQLVFNDKGVNHSSIFYRATSCGRESTRTLLTTVMATKDIERILKLTKERQICSELLMNFHVYYHDLGAAMADAKACHTALGCALDGGPDSMLCVVYYAEDPANKTQTITYAEKVFLKEPEPKIHANRTSTYVTYLEDDFNAFYVKDCSFLGKPTIHRCEALGVEYASKLKDWTSHSWTTGRRSPHASSVSSVDKGSDSPPARLRSYGSGSDSAFASFSPDDSRSYSPLPSVGFDDSRIDSRPTSLSLYDSESDSPLGSVNSFGSGRDSPLGSLSSYGSRRGSSFSSLSSFDSSN</sequence>
<dbReference type="AlphaFoldDB" id="A0A7J6T2B2"/>
<name>A0A7J6T2B2_PEROL</name>
<protein>
    <submittedName>
        <fullName evidence="4">Uncharacterized protein</fullName>
    </submittedName>
</protein>
<evidence type="ECO:0000313" key="3">
    <source>
        <dbReference type="EMBL" id="KAF4680164.1"/>
    </source>
</evidence>
<accession>A0A7J6T2B2</accession>
<dbReference type="Proteomes" id="UP000574390">
    <property type="component" value="Unassembled WGS sequence"/>
</dbReference>
<dbReference type="EMBL" id="JABANP010000642">
    <property type="protein sequence ID" value="KAF4680164.1"/>
    <property type="molecule type" value="Genomic_DNA"/>
</dbReference>
<feature type="region of interest" description="Disordered" evidence="1">
    <location>
        <begin position="242"/>
        <end position="361"/>
    </location>
</feature>
<dbReference type="OrthoDB" id="10441809at2759"/>
<organism evidence="4 6">
    <name type="scientific">Perkinsus olseni</name>
    <name type="common">Perkinsus atlanticus</name>
    <dbReference type="NCBI Taxonomy" id="32597"/>
    <lineage>
        <taxon>Eukaryota</taxon>
        <taxon>Sar</taxon>
        <taxon>Alveolata</taxon>
        <taxon>Perkinsozoa</taxon>
        <taxon>Perkinsea</taxon>
        <taxon>Perkinsida</taxon>
        <taxon>Perkinsidae</taxon>
        <taxon>Perkinsus</taxon>
    </lineage>
</organism>
<evidence type="ECO:0000313" key="6">
    <source>
        <dbReference type="Proteomes" id="UP000574390"/>
    </source>
</evidence>
<feature type="signal peptide" evidence="2">
    <location>
        <begin position="1"/>
        <end position="20"/>
    </location>
</feature>